<feature type="region of interest" description="Disordered" evidence="1">
    <location>
        <begin position="1"/>
        <end position="31"/>
    </location>
</feature>
<comment type="caution">
    <text evidence="2">The sequence shown here is derived from an EMBL/GenBank/DDBJ whole genome shotgun (WGS) entry which is preliminary data.</text>
</comment>
<dbReference type="Proteomes" id="UP001500503">
    <property type="component" value="Unassembled WGS sequence"/>
</dbReference>
<name>A0ABP8PIF8_9ACTN</name>
<evidence type="ECO:0000313" key="2">
    <source>
        <dbReference type="EMBL" id="GAA4487945.1"/>
    </source>
</evidence>
<gene>
    <name evidence="2" type="ORF">GCM10023191_016650</name>
</gene>
<protein>
    <submittedName>
        <fullName evidence="2">Uncharacterized protein</fullName>
    </submittedName>
</protein>
<accession>A0ABP8PIF8</accession>
<evidence type="ECO:0000313" key="3">
    <source>
        <dbReference type="Proteomes" id="UP001500503"/>
    </source>
</evidence>
<feature type="compositionally biased region" description="Polar residues" evidence="1">
    <location>
        <begin position="1"/>
        <end position="12"/>
    </location>
</feature>
<reference evidence="3" key="1">
    <citation type="journal article" date="2019" name="Int. J. Syst. Evol. Microbiol.">
        <title>The Global Catalogue of Microorganisms (GCM) 10K type strain sequencing project: providing services to taxonomists for standard genome sequencing and annotation.</title>
        <authorList>
            <consortium name="The Broad Institute Genomics Platform"/>
            <consortium name="The Broad Institute Genome Sequencing Center for Infectious Disease"/>
            <person name="Wu L."/>
            <person name="Ma J."/>
        </authorList>
    </citation>
    <scope>NUCLEOTIDE SEQUENCE [LARGE SCALE GENOMIC DNA]</scope>
    <source>
        <strain evidence="3">JCM 17933</strain>
    </source>
</reference>
<sequence length="230" mass="25171">MARTPLQSSGVSDSDRNVTPPAADDLDGYDDLEGFDADEFLQEWQEADRTAVELLREALPGVAEASAPQEALATASQRVRDRLTDWPYRHLAAAADWGRRLPADDETLWTQAAGALVSMHGESGLGSHEESSLMALQHADWAGAVIGLTRAGVGTRAWPEDLFDLADKCPEIEGSYEPDDREPIVFAFGLMVPIWEALGALDEHRRLTPLGHWGLPRALAWAWDGSLDEE</sequence>
<organism evidence="2 3">
    <name type="scientific">Actinoallomurus oryzae</name>
    <dbReference type="NCBI Taxonomy" id="502180"/>
    <lineage>
        <taxon>Bacteria</taxon>
        <taxon>Bacillati</taxon>
        <taxon>Actinomycetota</taxon>
        <taxon>Actinomycetes</taxon>
        <taxon>Streptosporangiales</taxon>
        <taxon>Thermomonosporaceae</taxon>
        <taxon>Actinoallomurus</taxon>
    </lineage>
</organism>
<evidence type="ECO:0000256" key="1">
    <source>
        <dbReference type="SAM" id="MobiDB-lite"/>
    </source>
</evidence>
<proteinExistence type="predicted"/>
<dbReference type="EMBL" id="BAABHF010000012">
    <property type="protein sequence ID" value="GAA4487945.1"/>
    <property type="molecule type" value="Genomic_DNA"/>
</dbReference>
<keyword evidence="3" id="KW-1185">Reference proteome</keyword>